<dbReference type="RefSeq" id="WP_200787249.1">
    <property type="nucleotide sequence ID" value="NZ_JAEDAO010000001.1"/>
</dbReference>
<comment type="caution">
    <text evidence="3">The sequence shown here is derived from an EMBL/GenBank/DDBJ whole genome shotgun (WGS) entry which is preliminary data.</text>
</comment>
<evidence type="ECO:0000313" key="4">
    <source>
        <dbReference type="Proteomes" id="UP000617041"/>
    </source>
</evidence>
<dbReference type="SUPFAM" id="SSF74653">
    <property type="entry name" value="TolA/TonB C-terminal domain"/>
    <property type="match status" value="1"/>
</dbReference>
<name>A0A934UQZ1_9BURK</name>
<keyword evidence="2" id="KW-0812">Transmembrane</keyword>
<dbReference type="Gene3D" id="3.30.2420.10">
    <property type="entry name" value="TonB"/>
    <property type="match status" value="1"/>
</dbReference>
<evidence type="ECO:0000313" key="3">
    <source>
        <dbReference type="EMBL" id="MBK0392306.1"/>
    </source>
</evidence>
<dbReference type="AlphaFoldDB" id="A0A934UQZ1"/>
<organism evidence="3 4">
    <name type="scientific">Ramlibacter algicola</name>
    <dbReference type="NCBI Taxonomy" id="2795217"/>
    <lineage>
        <taxon>Bacteria</taxon>
        <taxon>Pseudomonadati</taxon>
        <taxon>Pseudomonadota</taxon>
        <taxon>Betaproteobacteria</taxon>
        <taxon>Burkholderiales</taxon>
        <taxon>Comamonadaceae</taxon>
        <taxon>Ramlibacter</taxon>
    </lineage>
</organism>
<sequence length="219" mass="23096">MTTATVHDKRRYGASTPGRRAVGTGIVILLHILIAWALITGTARKGLEIIKKPLEAAVIQEVIIPPPPPPPPPPKKIETPKQIEQPKAPPPPFVPPPEVTPPTTTAPVIESVQAPPPAPPVIAPPPPPAAPPGPAKAEIGVVCPTQVKPEIPRQALREGIEGEVTAQAIIRGGKVVEVQVLSGPRAYHNSVRSAMMQYQCQSTGAGDIIATQVFNFKIN</sequence>
<evidence type="ECO:0000256" key="1">
    <source>
        <dbReference type="SAM" id="MobiDB-lite"/>
    </source>
</evidence>
<accession>A0A934UQZ1</accession>
<feature type="compositionally biased region" description="Pro residues" evidence="1">
    <location>
        <begin position="114"/>
        <end position="134"/>
    </location>
</feature>
<dbReference type="Proteomes" id="UP000617041">
    <property type="component" value="Unassembled WGS sequence"/>
</dbReference>
<proteinExistence type="predicted"/>
<dbReference type="EMBL" id="JAEDAO010000001">
    <property type="protein sequence ID" value="MBK0392306.1"/>
    <property type="molecule type" value="Genomic_DNA"/>
</dbReference>
<feature type="transmembrane region" description="Helical" evidence="2">
    <location>
        <begin position="21"/>
        <end position="39"/>
    </location>
</feature>
<feature type="compositionally biased region" description="Pro residues" evidence="1">
    <location>
        <begin position="87"/>
        <end position="100"/>
    </location>
</feature>
<keyword evidence="2" id="KW-0472">Membrane</keyword>
<reference evidence="3" key="1">
    <citation type="submission" date="2020-12" db="EMBL/GenBank/DDBJ databases">
        <title>Ramlibacter sp. nov., isolated from a freshwater alga, Cryptomonas.</title>
        <authorList>
            <person name="Kim H.M."/>
            <person name="Jeon C.O."/>
        </authorList>
    </citation>
    <scope>NUCLEOTIDE SEQUENCE</scope>
    <source>
        <strain evidence="3">CrO1</strain>
    </source>
</reference>
<evidence type="ECO:0000256" key="2">
    <source>
        <dbReference type="SAM" id="Phobius"/>
    </source>
</evidence>
<protein>
    <submittedName>
        <fullName evidence="3">Energy transducer TonB</fullName>
    </submittedName>
</protein>
<gene>
    <name evidence="3" type="ORF">I8E28_06870</name>
</gene>
<feature type="compositionally biased region" description="Pro residues" evidence="1">
    <location>
        <begin position="64"/>
        <end position="74"/>
    </location>
</feature>
<feature type="region of interest" description="Disordered" evidence="1">
    <location>
        <begin position="63"/>
        <end position="134"/>
    </location>
</feature>
<keyword evidence="4" id="KW-1185">Reference proteome</keyword>
<keyword evidence="2" id="KW-1133">Transmembrane helix</keyword>